<feature type="domain" description="Calcineurin-like phosphoesterase" evidence="1">
    <location>
        <begin position="28"/>
        <end position="123"/>
    </location>
</feature>
<dbReference type="Gene3D" id="3.60.21.10">
    <property type="match status" value="1"/>
</dbReference>
<dbReference type="Proteomes" id="UP000318538">
    <property type="component" value="Chromosome"/>
</dbReference>
<reference evidence="2 3" key="1">
    <citation type="submission" date="2019-02" db="EMBL/GenBank/DDBJ databases">
        <title>Deep-cultivation of Planctomycetes and their phenomic and genomic characterization uncovers novel biology.</title>
        <authorList>
            <person name="Wiegand S."/>
            <person name="Jogler M."/>
            <person name="Boedeker C."/>
            <person name="Pinto D."/>
            <person name="Vollmers J."/>
            <person name="Rivas-Marin E."/>
            <person name="Kohn T."/>
            <person name="Peeters S.H."/>
            <person name="Heuer A."/>
            <person name="Rast P."/>
            <person name="Oberbeckmann S."/>
            <person name="Bunk B."/>
            <person name="Jeske O."/>
            <person name="Meyerdierks A."/>
            <person name="Storesund J.E."/>
            <person name="Kallscheuer N."/>
            <person name="Luecker S."/>
            <person name="Lage O.M."/>
            <person name="Pohl T."/>
            <person name="Merkel B.J."/>
            <person name="Hornburger P."/>
            <person name="Mueller R.-W."/>
            <person name="Bruemmer F."/>
            <person name="Labrenz M."/>
            <person name="Spormann A.M."/>
            <person name="Op den Camp H."/>
            <person name="Overmann J."/>
            <person name="Amann R."/>
            <person name="Jetten M.S.M."/>
            <person name="Mascher T."/>
            <person name="Medema M.H."/>
            <person name="Devos D.P."/>
            <person name="Kaster A.-K."/>
            <person name="Ovreas L."/>
            <person name="Rohde M."/>
            <person name="Galperin M.Y."/>
            <person name="Jogler C."/>
        </authorList>
    </citation>
    <scope>NUCLEOTIDE SEQUENCE [LARGE SCALE GENOMIC DNA]</scope>
    <source>
        <strain evidence="2 3">K22_7</strain>
    </source>
</reference>
<protein>
    <submittedName>
        <fullName evidence="2">Calcineurin-like phosphoesterase</fullName>
    </submittedName>
</protein>
<dbReference type="GO" id="GO:0016787">
    <property type="term" value="F:hydrolase activity"/>
    <property type="evidence" value="ECO:0007669"/>
    <property type="project" value="InterPro"/>
</dbReference>
<dbReference type="RefSeq" id="WP_145167809.1">
    <property type="nucleotide sequence ID" value="NZ_CP036525.1"/>
</dbReference>
<dbReference type="Pfam" id="PF00149">
    <property type="entry name" value="Metallophos"/>
    <property type="match status" value="1"/>
</dbReference>
<name>A0A517N4T8_9BACT</name>
<accession>A0A517N4T8</accession>
<dbReference type="SUPFAM" id="SSF56300">
    <property type="entry name" value="Metallo-dependent phosphatases"/>
    <property type="match status" value="1"/>
</dbReference>
<dbReference type="InterPro" id="IPR024173">
    <property type="entry name" value="Pesterase_MJ0037-like"/>
</dbReference>
<dbReference type="CDD" id="cd07391">
    <property type="entry name" value="MPP_PF1019"/>
    <property type="match status" value="1"/>
</dbReference>
<dbReference type="PANTHER" id="PTHR39323">
    <property type="entry name" value="BLR1149 PROTEIN"/>
    <property type="match status" value="1"/>
</dbReference>
<dbReference type="InterPro" id="IPR004843">
    <property type="entry name" value="Calcineurin-like_PHP"/>
</dbReference>
<dbReference type="OrthoDB" id="9795838at2"/>
<dbReference type="AlphaFoldDB" id="A0A517N4T8"/>
<dbReference type="PIRSF" id="PIRSF000887">
    <property type="entry name" value="Pesterase_MJ0037"/>
    <property type="match status" value="1"/>
</dbReference>
<gene>
    <name evidence="2" type="ORF">K227x_03990</name>
</gene>
<keyword evidence="3" id="KW-1185">Reference proteome</keyword>
<organism evidence="2 3">
    <name type="scientific">Rubripirellula lacrimiformis</name>
    <dbReference type="NCBI Taxonomy" id="1930273"/>
    <lineage>
        <taxon>Bacteria</taxon>
        <taxon>Pseudomonadati</taxon>
        <taxon>Planctomycetota</taxon>
        <taxon>Planctomycetia</taxon>
        <taxon>Pirellulales</taxon>
        <taxon>Pirellulaceae</taxon>
        <taxon>Rubripirellula</taxon>
    </lineage>
</organism>
<proteinExistence type="predicted"/>
<evidence type="ECO:0000259" key="1">
    <source>
        <dbReference type="Pfam" id="PF00149"/>
    </source>
</evidence>
<evidence type="ECO:0000313" key="2">
    <source>
        <dbReference type="EMBL" id="QDT02028.1"/>
    </source>
</evidence>
<dbReference type="KEGG" id="rlc:K227x_03990"/>
<dbReference type="InterPro" id="IPR029052">
    <property type="entry name" value="Metallo-depent_PP-like"/>
</dbReference>
<dbReference type="PANTHER" id="PTHR39323:SF1">
    <property type="entry name" value="BLR1149 PROTEIN"/>
    <property type="match status" value="1"/>
</dbReference>
<evidence type="ECO:0000313" key="3">
    <source>
        <dbReference type="Proteomes" id="UP000318538"/>
    </source>
</evidence>
<dbReference type="InterPro" id="IPR026336">
    <property type="entry name" value="PdeM-like"/>
</dbReference>
<sequence>MTHSIHTTIAGIELQLFAQRAAFSATHRTLFVADTHLGKDATFRRHGLPVPTGSSAGTMQTISGLLTKTKANRLVILGDMFHAKSSLSKETLESVEKFLGNHPSLEFTLIRGNHDAHVGSLPPQWPIEVVSPGERIAGLALGHHPAPVPDGADLLLCGHLHPAVRIGKGRESFGKLPCFWYSSGCLVFPAIGEFTGTHAIQTKQTDRLWLIADDEIMEYPPHATKHA</sequence>
<dbReference type="EMBL" id="CP036525">
    <property type="protein sequence ID" value="QDT02028.1"/>
    <property type="molecule type" value="Genomic_DNA"/>
</dbReference>
<dbReference type="NCBIfam" id="TIGR04123">
    <property type="entry name" value="P_estr_lig_assc"/>
    <property type="match status" value="1"/>
</dbReference>